<feature type="transmembrane region" description="Helical" evidence="1">
    <location>
        <begin position="21"/>
        <end position="52"/>
    </location>
</feature>
<dbReference type="AlphaFoldDB" id="E1RC79"/>
<protein>
    <submittedName>
        <fullName evidence="2">Uncharacterized protein</fullName>
    </submittedName>
</protein>
<dbReference type="EMBL" id="CP002116">
    <property type="protein sequence ID" value="ADK79959.1"/>
    <property type="molecule type" value="Genomic_DNA"/>
</dbReference>
<evidence type="ECO:0000313" key="3">
    <source>
        <dbReference type="Proteomes" id="UP000002318"/>
    </source>
</evidence>
<dbReference type="Proteomes" id="UP000002318">
    <property type="component" value="Chromosome"/>
</dbReference>
<proteinExistence type="predicted"/>
<keyword evidence="1" id="KW-0812">Transmembrane</keyword>
<name>E1RC79_SEDSS</name>
<keyword evidence="1" id="KW-0472">Membrane</keyword>
<sequence>MYLFITVEGLRIFSIRNLIDSLMLFFVIIRIHNLCATFWLCQASILNVVYFVTN</sequence>
<dbReference type="KEGG" id="ssm:Spirs_0824"/>
<accession>E1RC79</accession>
<organism evidence="2 3">
    <name type="scientific">Sediminispirochaeta smaragdinae (strain DSM 11293 / JCM 15392 / SEBR 4228)</name>
    <name type="common">Spirochaeta smaragdinae</name>
    <dbReference type="NCBI Taxonomy" id="573413"/>
    <lineage>
        <taxon>Bacteria</taxon>
        <taxon>Pseudomonadati</taxon>
        <taxon>Spirochaetota</taxon>
        <taxon>Spirochaetia</taxon>
        <taxon>Spirochaetales</taxon>
        <taxon>Spirochaetaceae</taxon>
        <taxon>Sediminispirochaeta</taxon>
    </lineage>
</organism>
<dbReference type="STRING" id="573413.Spirs_0824"/>
<evidence type="ECO:0000256" key="1">
    <source>
        <dbReference type="SAM" id="Phobius"/>
    </source>
</evidence>
<keyword evidence="3" id="KW-1185">Reference proteome</keyword>
<gene>
    <name evidence="2" type="ordered locus">Spirs_0824</name>
</gene>
<reference evidence="2 3" key="1">
    <citation type="journal article" date="2010" name="Stand. Genomic Sci.">
        <title>Complete genome sequence of Spirochaeta smaragdinae type strain (SEBR 4228).</title>
        <authorList>
            <person name="Mavromatis K."/>
            <person name="Yasawong M."/>
            <person name="Chertkov O."/>
            <person name="Lapidus A."/>
            <person name="Lucas S."/>
            <person name="Nolan M."/>
            <person name="Del Rio T.G."/>
            <person name="Tice H."/>
            <person name="Cheng J.F."/>
            <person name="Pitluck S."/>
            <person name="Liolios K."/>
            <person name="Ivanova N."/>
            <person name="Tapia R."/>
            <person name="Han C."/>
            <person name="Bruce D."/>
            <person name="Goodwin L."/>
            <person name="Pati A."/>
            <person name="Chen A."/>
            <person name="Palaniappan K."/>
            <person name="Land M."/>
            <person name="Hauser L."/>
            <person name="Chang Y.J."/>
            <person name="Jeffries C.D."/>
            <person name="Detter J.C."/>
            <person name="Rohde M."/>
            <person name="Brambilla E."/>
            <person name="Spring S."/>
            <person name="Goker M."/>
            <person name="Sikorski J."/>
            <person name="Woyke T."/>
            <person name="Bristow J."/>
            <person name="Eisen J.A."/>
            <person name="Markowitz V."/>
            <person name="Hugenholtz P."/>
            <person name="Klenk H.P."/>
            <person name="Kyrpides N.C."/>
        </authorList>
    </citation>
    <scope>NUCLEOTIDE SEQUENCE [LARGE SCALE GENOMIC DNA]</scope>
    <source>
        <strain evidence="3">DSM 11293 / JCM 15392 / SEBR 4228</strain>
    </source>
</reference>
<dbReference type="HOGENOM" id="CLU_3048148_0_0_12"/>
<evidence type="ECO:0000313" key="2">
    <source>
        <dbReference type="EMBL" id="ADK79959.1"/>
    </source>
</evidence>
<keyword evidence="1" id="KW-1133">Transmembrane helix</keyword>